<dbReference type="GO" id="GO:0007165">
    <property type="term" value="P:signal transduction"/>
    <property type="evidence" value="ECO:0007669"/>
    <property type="project" value="UniProtKB-KW"/>
</dbReference>
<evidence type="ECO:0000256" key="3">
    <source>
        <dbReference type="ARBA" id="ARBA00023224"/>
    </source>
</evidence>
<evidence type="ECO:0000256" key="6">
    <source>
        <dbReference type="SAM" id="Coils"/>
    </source>
</evidence>
<comment type="caution">
    <text evidence="11">The sequence shown here is derived from an EMBL/GenBank/DDBJ whole genome shotgun (WGS) entry which is preliminary data.</text>
</comment>
<name>A0A917C8P7_9PROT</name>
<dbReference type="SUPFAM" id="SSF58104">
    <property type="entry name" value="Methyl-accepting chemotaxis protein (MCP) signaling domain"/>
    <property type="match status" value="1"/>
</dbReference>
<evidence type="ECO:0000259" key="9">
    <source>
        <dbReference type="PROSITE" id="PS50192"/>
    </source>
</evidence>
<evidence type="ECO:0000313" key="11">
    <source>
        <dbReference type="EMBL" id="GGF73182.1"/>
    </source>
</evidence>
<feature type="transmembrane region" description="Helical" evidence="7">
    <location>
        <begin position="325"/>
        <end position="342"/>
    </location>
</feature>
<dbReference type="PROSITE" id="PS50192">
    <property type="entry name" value="T_SNARE"/>
    <property type="match status" value="1"/>
</dbReference>
<evidence type="ECO:0000259" key="10">
    <source>
        <dbReference type="PROSITE" id="PS50885"/>
    </source>
</evidence>
<evidence type="ECO:0008006" key="13">
    <source>
        <dbReference type="Google" id="ProtNLM"/>
    </source>
</evidence>
<dbReference type="GO" id="GO:0005886">
    <property type="term" value="C:plasma membrane"/>
    <property type="evidence" value="ECO:0007669"/>
    <property type="project" value="UniProtKB-SubCell"/>
</dbReference>
<evidence type="ECO:0000256" key="2">
    <source>
        <dbReference type="ARBA" id="ARBA00022519"/>
    </source>
</evidence>
<keyword evidence="7" id="KW-0812">Transmembrane</keyword>
<protein>
    <recommendedName>
        <fullName evidence="13">Chemotaxis protein</fullName>
    </recommendedName>
</protein>
<evidence type="ECO:0000313" key="12">
    <source>
        <dbReference type="Proteomes" id="UP000632498"/>
    </source>
</evidence>
<dbReference type="PROSITE" id="PS50885">
    <property type="entry name" value="HAMP"/>
    <property type="match status" value="1"/>
</dbReference>
<dbReference type="GO" id="GO:0004888">
    <property type="term" value="F:transmembrane signaling receptor activity"/>
    <property type="evidence" value="ECO:0007669"/>
    <property type="project" value="InterPro"/>
</dbReference>
<reference evidence="11" key="2">
    <citation type="submission" date="2020-09" db="EMBL/GenBank/DDBJ databases">
        <authorList>
            <person name="Sun Q."/>
            <person name="Zhou Y."/>
        </authorList>
    </citation>
    <scope>NUCLEOTIDE SEQUENCE</scope>
    <source>
        <strain evidence="11">CGMCC 1.15254</strain>
    </source>
</reference>
<sequence>MRFRFKTGLIVASFLLIGLPSATILIAQWITGQEAAHKVAHNLFETTSRRVVTQVDNLIDIPMKMSGVFANSTVAEKPTDDGQAMAVQHQVFNVLSENSSLYSIYFGFDDSSFYQVIATRGNDKVIVKHKAPEKTAWIVRTIYINDRQERVQSWTFLDEDKNKLDGHVEPAPDYDPRKRPWYDAAVSAGKATLSDVYVFNSLGLPGITASQGLKHNKGVVGVDMTLADLSQYVSDQTLSPNSLVFIYDGKNRVVALPNKMKDIAVLSDIKAVASDAIQAVFNGGDQGDFYTRVVALDMDGPGFKVGISAPTSDFTESYQDMQQKVFMIIMACLLIIVPFVVYTSQRLSVRVKELADDVQRIQKGDFSYTEKAPANVIELAELESSFADMRVALAEVEKLHLEKEKEQEAKIQLQSQREKDIQEFQAGIASVFEGLDTADRTMKVTAEEMKGIAQHTQQQSASVSSSAEVTSGNVETVASAAEELSASIGEIATQVNLAGESTLRAVREAKDTSDKISVLEQNVSQISELVVLINDIAYQTNMLALNATIEAARAGAAGKGFAVVAGEVKTLANQTAYATDEIAKQIELVQTSTRTSVEAINSVSNVIEEIRVVSTSISTAIEQQKATTVEIARNVEQAANETQNVSQEIRHLQETADRSQSASNDIDVAAQGLSSQGEVLRKKITDFLERVS</sequence>
<gene>
    <name evidence="11" type="ORF">GCM10011332_29020</name>
</gene>
<dbReference type="PANTHER" id="PTHR32089">
    <property type="entry name" value="METHYL-ACCEPTING CHEMOTAXIS PROTEIN MCPB"/>
    <property type="match status" value="1"/>
</dbReference>
<evidence type="ECO:0000256" key="1">
    <source>
        <dbReference type="ARBA" id="ARBA00004429"/>
    </source>
</evidence>
<feature type="coiled-coil region" evidence="6">
    <location>
        <begin position="379"/>
        <end position="419"/>
    </location>
</feature>
<dbReference type="SUPFAM" id="SSF103190">
    <property type="entry name" value="Sensory domain-like"/>
    <property type="match status" value="1"/>
</dbReference>
<reference evidence="11" key="1">
    <citation type="journal article" date="2014" name="Int. J. Syst. Evol. Microbiol.">
        <title>Complete genome sequence of Corynebacterium casei LMG S-19264T (=DSM 44701T), isolated from a smear-ripened cheese.</title>
        <authorList>
            <consortium name="US DOE Joint Genome Institute (JGI-PGF)"/>
            <person name="Walter F."/>
            <person name="Albersmeier A."/>
            <person name="Kalinowski J."/>
            <person name="Ruckert C."/>
        </authorList>
    </citation>
    <scope>NUCLEOTIDE SEQUENCE</scope>
    <source>
        <strain evidence="11">CGMCC 1.15254</strain>
    </source>
</reference>
<keyword evidence="7" id="KW-0472">Membrane</keyword>
<proteinExistence type="inferred from homology"/>
<feature type="domain" description="HAMP" evidence="10">
    <location>
        <begin position="345"/>
        <end position="398"/>
    </location>
</feature>
<dbReference type="RefSeq" id="WP_188666549.1">
    <property type="nucleotide sequence ID" value="NZ_BMHV01000027.1"/>
</dbReference>
<dbReference type="InterPro" id="IPR003660">
    <property type="entry name" value="HAMP_dom"/>
</dbReference>
<evidence type="ECO:0000256" key="4">
    <source>
        <dbReference type="ARBA" id="ARBA00029447"/>
    </source>
</evidence>
<dbReference type="InterPro" id="IPR029151">
    <property type="entry name" value="Sensor-like_sf"/>
</dbReference>
<keyword evidence="7" id="KW-1133">Transmembrane helix</keyword>
<dbReference type="AlphaFoldDB" id="A0A917C8P7"/>
<dbReference type="Pfam" id="PF22673">
    <property type="entry name" value="MCP-like_PDC_1"/>
    <property type="match status" value="1"/>
</dbReference>
<dbReference type="SMART" id="SM00283">
    <property type="entry name" value="MA"/>
    <property type="match status" value="1"/>
</dbReference>
<comment type="similarity">
    <text evidence="4">Belongs to the methyl-accepting chemotaxis (MCP) protein family.</text>
</comment>
<dbReference type="Gene3D" id="1.10.287.950">
    <property type="entry name" value="Methyl-accepting chemotaxis protein"/>
    <property type="match status" value="1"/>
</dbReference>
<accession>A0A917C8P7</accession>
<dbReference type="InterPro" id="IPR004089">
    <property type="entry name" value="MCPsignal_dom"/>
</dbReference>
<keyword evidence="6" id="KW-0175">Coiled coil</keyword>
<evidence type="ECO:0000256" key="5">
    <source>
        <dbReference type="PROSITE-ProRule" id="PRU00284"/>
    </source>
</evidence>
<dbReference type="PRINTS" id="PR00260">
    <property type="entry name" value="CHEMTRNSDUCR"/>
</dbReference>
<keyword evidence="2" id="KW-0997">Cell inner membrane</keyword>
<dbReference type="InterPro" id="IPR004090">
    <property type="entry name" value="Chemotax_Me-accpt_rcpt"/>
</dbReference>
<dbReference type="InterPro" id="IPR000727">
    <property type="entry name" value="T_SNARE_dom"/>
</dbReference>
<organism evidence="11 12">
    <name type="scientific">Terasakiella brassicae</name>
    <dbReference type="NCBI Taxonomy" id="1634917"/>
    <lineage>
        <taxon>Bacteria</taxon>
        <taxon>Pseudomonadati</taxon>
        <taxon>Pseudomonadota</taxon>
        <taxon>Alphaproteobacteria</taxon>
        <taxon>Rhodospirillales</taxon>
        <taxon>Terasakiellaceae</taxon>
        <taxon>Terasakiella</taxon>
    </lineage>
</organism>
<evidence type="ECO:0000259" key="8">
    <source>
        <dbReference type="PROSITE" id="PS50111"/>
    </source>
</evidence>
<keyword evidence="2" id="KW-1003">Cell membrane</keyword>
<feature type="domain" description="T-SNARE coiled-coil homology" evidence="9">
    <location>
        <begin position="590"/>
        <end position="652"/>
    </location>
</feature>
<dbReference type="Pfam" id="PF00015">
    <property type="entry name" value="MCPsignal"/>
    <property type="match status" value="1"/>
</dbReference>
<comment type="subcellular location">
    <subcellularLocation>
        <location evidence="1">Cell inner membrane</location>
        <topology evidence="1">Multi-pass membrane protein</topology>
    </subcellularLocation>
</comment>
<dbReference type="GO" id="GO:0006935">
    <property type="term" value="P:chemotaxis"/>
    <property type="evidence" value="ECO:0007669"/>
    <property type="project" value="InterPro"/>
</dbReference>
<dbReference type="CDD" id="cd12913">
    <property type="entry name" value="PDC1_MCP_like"/>
    <property type="match status" value="1"/>
</dbReference>
<feature type="domain" description="Methyl-accepting transducer" evidence="8">
    <location>
        <begin position="445"/>
        <end position="667"/>
    </location>
</feature>
<dbReference type="Proteomes" id="UP000632498">
    <property type="component" value="Unassembled WGS sequence"/>
</dbReference>
<keyword evidence="3 5" id="KW-0807">Transducer</keyword>
<keyword evidence="12" id="KW-1185">Reference proteome</keyword>
<dbReference type="EMBL" id="BMHV01000027">
    <property type="protein sequence ID" value="GGF73182.1"/>
    <property type="molecule type" value="Genomic_DNA"/>
</dbReference>
<dbReference type="Gene3D" id="3.30.450.20">
    <property type="entry name" value="PAS domain"/>
    <property type="match status" value="2"/>
</dbReference>
<dbReference type="PANTHER" id="PTHR32089:SF112">
    <property type="entry name" value="LYSOZYME-LIKE PROTEIN-RELATED"/>
    <property type="match status" value="1"/>
</dbReference>
<dbReference type="PROSITE" id="PS50111">
    <property type="entry name" value="CHEMOTAXIS_TRANSDUC_2"/>
    <property type="match status" value="1"/>
</dbReference>
<evidence type="ECO:0000256" key="7">
    <source>
        <dbReference type="SAM" id="Phobius"/>
    </source>
</evidence>